<dbReference type="Pfam" id="PF06055">
    <property type="entry name" value="ExoD"/>
    <property type="match status" value="1"/>
</dbReference>
<sequence length="197" mass="21025">MAKVNNLESLMARLTEQTTGEHVTVRDMLNAVGRRSYGPILLLLGFIAITPLTIIPGTSWLVALITLLIAGQIVLGRAFPWVPKRVLDLSFPRSALVAGVDQARKYARPVDKVLKPRLAFLSQPPFIGLSALVCIAAALVTFPLGLIPFGPVLPGLTVLLFGLGLTARDGFVLVAAGAGLASAIYLLFRVWTALPFS</sequence>
<evidence type="ECO:0000313" key="2">
    <source>
        <dbReference type="EMBL" id="KCZ90657.1"/>
    </source>
</evidence>
<dbReference type="eggNOG" id="COG3932">
    <property type="taxonomic scope" value="Bacteria"/>
</dbReference>
<reference evidence="2 3" key="1">
    <citation type="journal article" date="2014" name="Antonie Van Leeuwenhoek">
        <title>Hyphomonas beringensis sp. nov. and Hyphomonas chukchiensis sp. nov., isolated from surface seawater of the Bering Sea and Chukchi Sea.</title>
        <authorList>
            <person name="Li C."/>
            <person name="Lai Q."/>
            <person name="Li G."/>
            <person name="Dong C."/>
            <person name="Wang J."/>
            <person name="Liao Y."/>
            <person name="Shao Z."/>
        </authorList>
    </citation>
    <scope>NUCLEOTIDE SEQUENCE [LARGE SCALE GENOMIC DNA]</scope>
    <source>
        <strain evidence="2 3">MHS-2</strain>
    </source>
</reference>
<keyword evidence="1" id="KW-0812">Transmembrane</keyword>
<dbReference type="PIRSF" id="PIRSF033239">
    <property type="entry name" value="ExoD"/>
    <property type="match status" value="1"/>
</dbReference>
<dbReference type="AlphaFoldDB" id="A0A059FJ69"/>
<keyword evidence="1" id="KW-0472">Membrane</keyword>
<keyword evidence="1" id="KW-1133">Transmembrane helix</keyword>
<keyword evidence="3" id="KW-1185">Reference proteome</keyword>
<dbReference type="STRING" id="1280950.HJO_12436"/>
<gene>
    <name evidence="2" type="ORF">HJO_12436</name>
</gene>
<feature type="transmembrane region" description="Helical" evidence="1">
    <location>
        <begin position="60"/>
        <end position="79"/>
    </location>
</feature>
<feature type="transmembrane region" description="Helical" evidence="1">
    <location>
        <begin position="170"/>
        <end position="188"/>
    </location>
</feature>
<name>A0A059FJ69_9PROT</name>
<dbReference type="EMBL" id="ARYK01000006">
    <property type="protein sequence ID" value="KCZ90657.1"/>
    <property type="molecule type" value="Genomic_DNA"/>
</dbReference>
<dbReference type="RefSeq" id="WP_035617345.1">
    <property type="nucleotide sequence ID" value="NZ_ARYK01000006.1"/>
</dbReference>
<dbReference type="PATRIC" id="fig|1280950.3.peg.2494"/>
<comment type="caution">
    <text evidence="2">The sequence shown here is derived from an EMBL/GenBank/DDBJ whole genome shotgun (WGS) entry which is preliminary data.</text>
</comment>
<dbReference type="Proteomes" id="UP000025171">
    <property type="component" value="Unassembled WGS sequence"/>
</dbReference>
<dbReference type="PANTHER" id="PTHR41795:SF1">
    <property type="entry name" value="EXOPOLYSACCHARIDE SYNTHESIS PROTEIN"/>
    <property type="match status" value="1"/>
</dbReference>
<dbReference type="InterPro" id="IPR010331">
    <property type="entry name" value="ExoD"/>
</dbReference>
<organism evidence="2 3">
    <name type="scientific">Hyphomonas johnsonii MHS-2</name>
    <dbReference type="NCBI Taxonomy" id="1280950"/>
    <lineage>
        <taxon>Bacteria</taxon>
        <taxon>Pseudomonadati</taxon>
        <taxon>Pseudomonadota</taxon>
        <taxon>Alphaproteobacteria</taxon>
        <taxon>Hyphomonadales</taxon>
        <taxon>Hyphomonadaceae</taxon>
        <taxon>Hyphomonas</taxon>
    </lineage>
</organism>
<evidence type="ECO:0000313" key="3">
    <source>
        <dbReference type="Proteomes" id="UP000025171"/>
    </source>
</evidence>
<evidence type="ECO:0000256" key="1">
    <source>
        <dbReference type="SAM" id="Phobius"/>
    </source>
</evidence>
<proteinExistence type="predicted"/>
<accession>A0A059FJ69</accession>
<feature type="transmembrane region" description="Helical" evidence="1">
    <location>
        <begin position="36"/>
        <end position="54"/>
    </location>
</feature>
<feature type="transmembrane region" description="Helical" evidence="1">
    <location>
        <begin position="126"/>
        <end position="150"/>
    </location>
</feature>
<dbReference type="PANTHER" id="PTHR41795">
    <property type="entry name" value="EXOPOLYSACCHARIDE SYNTHESIS PROTEIN"/>
    <property type="match status" value="1"/>
</dbReference>
<protein>
    <submittedName>
        <fullName evidence="2">ExoD family protein</fullName>
    </submittedName>
</protein>
<dbReference type="OrthoDB" id="7949130at2"/>